<proteinExistence type="predicted"/>
<dbReference type="SUPFAM" id="SSF54427">
    <property type="entry name" value="NTF2-like"/>
    <property type="match status" value="1"/>
</dbReference>
<feature type="domain" description="SnoaL-like" evidence="1">
    <location>
        <begin position="8"/>
        <end position="80"/>
    </location>
</feature>
<name>A0ABV6HDQ6_9SPHI</name>
<dbReference type="RefSeq" id="WP_013664217.1">
    <property type="nucleotide sequence ID" value="NZ_JBHLWO010000001.1"/>
</dbReference>
<protein>
    <submittedName>
        <fullName evidence="2">Nuclear transport factor 2 family protein</fullName>
    </submittedName>
</protein>
<dbReference type="Proteomes" id="UP001589774">
    <property type="component" value="Unassembled WGS sequence"/>
</dbReference>
<comment type="caution">
    <text evidence="2">The sequence shown here is derived from an EMBL/GenBank/DDBJ whole genome shotgun (WGS) entry which is preliminary data.</text>
</comment>
<keyword evidence="3" id="KW-1185">Reference proteome</keyword>
<evidence type="ECO:0000313" key="2">
    <source>
        <dbReference type="EMBL" id="MFC0317030.1"/>
    </source>
</evidence>
<organism evidence="2 3">
    <name type="scientific">Olivibacter oleidegradans</name>
    <dbReference type="NCBI Taxonomy" id="760123"/>
    <lineage>
        <taxon>Bacteria</taxon>
        <taxon>Pseudomonadati</taxon>
        <taxon>Bacteroidota</taxon>
        <taxon>Sphingobacteriia</taxon>
        <taxon>Sphingobacteriales</taxon>
        <taxon>Sphingobacteriaceae</taxon>
        <taxon>Olivibacter</taxon>
    </lineage>
</organism>
<reference evidence="2 3" key="1">
    <citation type="submission" date="2024-09" db="EMBL/GenBank/DDBJ databases">
        <authorList>
            <person name="Sun Q."/>
            <person name="Mori K."/>
        </authorList>
    </citation>
    <scope>NUCLEOTIDE SEQUENCE [LARGE SCALE GENOMIC DNA]</scope>
    <source>
        <strain evidence="2 3">CCM 7765</strain>
    </source>
</reference>
<dbReference type="Gene3D" id="3.10.450.50">
    <property type="match status" value="1"/>
</dbReference>
<evidence type="ECO:0000313" key="3">
    <source>
        <dbReference type="Proteomes" id="UP001589774"/>
    </source>
</evidence>
<dbReference type="Pfam" id="PF12680">
    <property type="entry name" value="SnoaL_2"/>
    <property type="match status" value="1"/>
</dbReference>
<evidence type="ECO:0000259" key="1">
    <source>
        <dbReference type="Pfam" id="PF12680"/>
    </source>
</evidence>
<sequence>MKTAKYIVLKFIESLNREDFDAAHELLAKDMTFEGVLGSRNGSDSYIADMRKMKLKYNIKEVMTNGNHVAVFYCINMGGKEIFSAGWYHIENECISKFKVVFDPRPLLEAVEAKK</sequence>
<dbReference type="EMBL" id="JBHLWO010000001">
    <property type="protein sequence ID" value="MFC0317030.1"/>
    <property type="molecule type" value="Genomic_DNA"/>
</dbReference>
<accession>A0ABV6HDQ6</accession>
<gene>
    <name evidence="2" type="ORF">ACFFI0_01870</name>
</gene>
<dbReference type="InterPro" id="IPR032710">
    <property type="entry name" value="NTF2-like_dom_sf"/>
</dbReference>
<dbReference type="InterPro" id="IPR037401">
    <property type="entry name" value="SnoaL-like"/>
</dbReference>